<evidence type="ECO:0000313" key="1">
    <source>
        <dbReference type="EMBL" id="PNT37898.1"/>
    </source>
</evidence>
<dbReference type="AlphaFoldDB" id="A0A2K2AK43"/>
<proteinExistence type="predicted"/>
<sequence>MKYVLGMVGDGFALVMTVNVIRSQHFYEDKDKITVLCMGFIQVVRRNALLQLACGELNCLGQVRPKDRQSLTCLDYIVTLYEIDKEASGYGSCFCLSFRQPRQFMCFKFSMLDDIDF</sequence>
<gene>
    <name evidence="1" type="ORF">POPTR_005G212100</name>
</gene>
<evidence type="ECO:0000313" key="2">
    <source>
        <dbReference type="Proteomes" id="UP000006729"/>
    </source>
</evidence>
<dbReference type="Proteomes" id="UP000006729">
    <property type="component" value="Chromosome 5"/>
</dbReference>
<accession>A0A2K2AK43</accession>
<reference evidence="1 2" key="1">
    <citation type="journal article" date="2006" name="Science">
        <title>The genome of black cottonwood, Populus trichocarpa (Torr. &amp; Gray).</title>
        <authorList>
            <person name="Tuskan G.A."/>
            <person name="Difazio S."/>
            <person name="Jansson S."/>
            <person name="Bohlmann J."/>
            <person name="Grigoriev I."/>
            <person name="Hellsten U."/>
            <person name="Putnam N."/>
            <person name="Ralph S."/>
            <person name="Rombauts S."/>
            <person name="Salamov A."/>
            <person name="Schein J."/>
            <person name="Sterck L."/>
            <person name="Aerts A."/>
            <person name="Bhalerao R.R."/>
            <person name="Bhalerao R.P."/>
            <person name="Blaudez D."/>
            <person name="Boerjan W."/>
            <person name="Brun A."/>
            <person name="Brunner A."/>
            <person name="Busov V."/>
            <person name="Campbell M."/>
            <person name="Carlson J."/>
            <person name="Chalot M."/>
            <person name="Chapman J."/>
            <person name="Chen G.L."/>
            <person name="Cooper D."/>
            <person name="Coutinho P.M."/>
            <person name="Couturier J."/>
            <person name="Covert S."/>
            <person name="Cronk Q."/>
            <person name="Cunningham R."/>
            <person name="Davis J."/>
            <person name="Degroeve S."/>
            <person name="Dejardin A."/>
            <person name="Depamphilis C."/>
            <person name="Detter J."/>
            <person name="Dirks B."/>
            <person name="Dubchak I."/>
            <person name="Duplessis S."/>
            <person name="Ehlting J."/>
            <person name="Ellis B."/>
            <person name="Gendler K."/>
            <person name="Goodstein D."/>
            <person name="Gribskov M."/>
            <person name="Grimwood J."/>
            <person name="Groover A."/>
            <person name="Gunter L."/>
            <person name="Hamberger B."/>
            <person name="Heinze B."/>
            <person name="Helariutta Y."/>
            <person name="Henrissat B."/>
            <person name="Holligan D."/>
            <person name="Holt R."/>
            <person name="Huang W."/>
            <person name="Islam-Faridi N."/>
            <person name="Jones S."/>
            <person name="Jones-Rhoades M."/>
            <person name="Jorgensen R."/>
            <person name="Joshi C."/>
            <person name="Kangasjarvi J."/>
            <person name="Karlsson J."/>
            <person name="Kelleher C."/>
            <person name="Kirkpatrick R."/>
            <person name="Kirst M."/>
            <person name="Kohler A."/>
            <person name="Kalluri U."/>
            <person name="Larimer F."/>
            <person name="Leebens-Mack J."/>
            <person name="Leple J.C."/>
            <person name="Locascio P."/>
            <person name="Lou Y."/>
            <person name="Lucas S."/>
            <person name="Martin F."/>
            <person name="Montanini B."/>
            <person name="Napoli C."/>
            <person name="Nelson D.R."/>
            <person name="Nelson C."/>
            <person name="Nieminen K."/>
            <person name="Nilsson O."/>
            <person name="Pereda V."/>
            <person name="Peter G."/>
            <person name="Philippe R."/>
            <person name="Pilate G."/>
            <person name="Poliakov A."/>
            <person name="Razumovskaya J."/>
            <person name="Richardson P."/>
            <person name="Rinaldi C."/>
            <person name="Ritland K."/>
            <person name="Rouze P."/>
            <person name="Ryaboy D."/>
            <person name="Schmutz J."/>
            <person name="Schrader J."/>
            <person name="Segerman B."/>
            <person name="Shin H."/>
            <person name="Siddiqui A."/>
            <person name="Sterky F."/>
            <person name="Terry A."/>
            <person name="Tsai C.J."/>
            <person name="Uberbacher E."/>
            <person name="Unneberg P."/>
            <person name="Vahala J."/>
            <person name="Wall K."/>
            <person name="Wessler S."/>
            <person name="Yang G."/>
            <person name="Yin T."/>
            <person name="Douglas C."/>
            <person name="Marra M."/>
            <person name="Sandberg G."/>
            <person name="Van de Peer Y."/>
            <person name="Rokhsar D."/>
        </authorList>
    </citation>
    <scope>NUCLEOTIDE SEQUENCE [LARGE SCALE GENOMIC DNA]</scope>
    <source>
        <strain evidence="2">cv. Nisqually</strain>
    </source>
</reference>
<keyword evidence="2" id="KW-1185">Reference proteome</keyword>
<dbReference type="EMBL" id="CM009294">
    <property type="protein sequence ID" value="PNT37898.1"/>
    <property type="molecule type" value="Genomic_DNA"/>
</dbReference>
<name>A0A2K2AK43_POPTR</name>
<protein>
    <submittedName>
        <fullName evidence="1">Uncharacterized protein</fullName>
    </submittedName>
</protein>
<organism evidence="1 2">
    <name type="scientific">Populus trichocarpa</name>
    <name type="common">Western balsam poplar</name>
    <name type="synonym">Populus balsamifera subsp. trichocarpa</name>
    <dbReference type="NCBI Taxonomy" id="3694"/>
    <lineage>
        <taxon>Eukaryota</taxon>
        <taxon>Viridiplantae</taxon>
        <taxon>Streptophyta</taxon>
        <taxon>Embryophyta</taxon>
        <taxon>Tracheophyta</taxon>
        <taxon>Spermatophyta</taxon>
        <taxon>Magnoliopsida</taxon>
        <taxon>eudicotyledons</taxon>
        <taxon>Gunneridae</taxon>
        <taxon>Pentapetalae</taxon>
        <taxon>rosids</taxon>
        <taxon>fabids</taxon>
        <taxon>Malpighiales</taxon>
        <taxon>Salicaceae</taxon>
        <taxon>Saliceae</taxon>
        <taxon>Populus</taxon>
    </lineage>
</organism>
<dbReference type="InParanoid" id="A0A2K2AK43"/>